<reference evidence="7" key="1">
    <citation type="journal article" date="2019" name="Int. J. Syst. Evol. Microbiol.">
        <title>The Global Catalogue of Microorganisms (GCM) 10K type strain sequencing project: providing services to taxonomists for standard genome sequencing and annotation.</title>
        <authorList>
            <consortium name="The Broad Institute Genomics Platform"/>
            <consortium name="The Broad Institute Genome Sequencing Center for Infectious Disease"/>
            <person name="Wu L."/>
            <person name="Ma J."/>
        </authorList>
    </citation>
    <scope>NUCLEOTIDE SEQUENCE [LARGE SCALE GENOMIC DNA]</scope>
    <source>
        <strain evidence="7">JCM 15591</strain>
    </source>
</reference>
<proteinExistence type="predicted"/>
<dbReference type="CDD" id="cd01392">
    <property type="entry name" value="HTH_LacI"/>
    <property type="match status" value="1"/>
</dbReference>
<dbReference type="Gene3D" id="1.10.260.40">
    <property type="entry name" value="lambda repressor-like DNA-binding domains"/>
    <property type="match status" value="1"/>
</dbReference>
<dbReference type="RefSeq" id="WP_344066458.1">
    <property type="nucleotide sequence ID" value="NZ_BAAAPN010000053.1"/>
</dbReference>
<dbReference type="PROSITE" id="PS50932">
    <property type="entry name" value="HTH_LACI_2"/>
    <property type="match status" value="1"/>
</dbReference>
<evidence type="ECO:0000313" key="6">
    <source>
        <dbReference type="EMBL" id="GAA1763633.1"/>
    </source>
</evidence>
<sequence>MSGEGRVHVTVGDVAREAGVSVATAARALGDYGSVSAKSRARVEQAAASLGYSPNMVARSMITGSTKTIGVIVADIENQFFQRVLRGITHITSERGYDLVLANTDESLDRERRALRVMTSRRVDGIILSPTEVADTQEIRAVAESGVPIVLIDRRLRGVNVDSVGIRNRGATYDATNRLISLGHKHIAVITGGTAESAPVLKNATVATLRRLSATTLGTRTAGYREALEAAGLAYRSDFVAANGFRQEDARAATVAFFALPDPPTAIIAFDSLLSLGVLQGLRDVGARSPDDVSLIGFDDAPWAEVVDPPLTVIGQPTLEIGVQAATLLLDRLAGRGRAHVHHRLETTLIERGSVGLPRLNGVPTGPRAGL</sequence>
<keyword evidence="7" id="KW-1185">Reference proteome</keyword>
<keyword evidence="1" id="KW-0678">Repressor</keyword>
<evidence type="ECO:0000256" key="4">
    <source>
        <dbReference type="ARBA" id="ARBA00023163"/>
    </source>
</evidence>
<accession>A0ABP4WYM2</accession>
<dbReference type="InterPro" id="IPR010982">
    <property type="entry name" value="Lambda_DNA-bd_dom_sf"/>
</dbReference>
<dbReference type="CDD" id="cd06267">
    <property type="entry name" value="PBP1_LacI_sugar_binding-like"/>
    <property type="match status" value="1"/>
</dbReference>
<organism evidence="6 7">
    <name type="scientific">Nostocoides vanveenii</name>
    <dbReference type="NCBI Taxonomy" id="330835"/>
    <lineage>
        <taxon>Bacteria</taxon>
        <taxon>Bacillati</taxon>
        <taxon>Actinomycetota</taxon>
        <taxon>Actinomycetes</taxon>
        <taxon>Micrococcales</taxon>
        <taxon>Intrasporangiaceae</taxon>
        <taxon>Nostocoides</taxon>
    </lineage>
</organism>
<dbReference type="SUPFAM" id="SSF47413">
    <property type="entry name" value="lambda repressor-like DNA-binding domains"/>
    <property type="match status" value="1"/>
</dbReference>
<evidence type="ECO:0000256" key="3">
    <source>
        <dbReference type="ARBA" id="ARBA00023125"/>
    </source>
</evidence>
<keyword evidence="3 6" id="KW-0238">DNA-binding</keyword>
<dbReference type="InterPro" id="IPR000843">
    <property type="entry name" value="HTH_LacI"/>
</dbReference>
<dbReference type="Pfam" id="PF13377">
    <property type="entry name" value="Peripla_BP_3"/>
    <property type="match status" value="1"/>
</dbReference>
<keyword evidence="4" id="KW-0804">Transcription</keyword>
<dbReference type="GO" id="GO:0003677">
    <property type="term" value="F:DNA binding"/>
    <property type="evidence" value="ECO:0007669"/>
    <property type="project" value="UniProtKB-KW"/>
</dbReference>
<dbReference type="EMBL" id="BAAAPN010000053">
    <property type="protein sequence ID" value="GAA1763633.1"/>
    <property type="molecule type" value="Genomic_DNA"/>
</dbReference>
<dbReference type="InterPro" id="IPR046335">
    <property type="entry name" value="LacI/GalR-like_sensor"/>
</dbReference>
<dbReference type="Gene3D" id="3.40.50.2300">
    <property type="match status" value="2"/>
</dbReference>
<comment type="caution">
    <text evidence="6">The sequence shown here is derived from an EMBL/GenBank/DDBJ whole genome shotgun (WGS) entry which is preliminary data.</text>
</comment>
<dbReference type="PANTHER" id="PTHR30146">
    <property type="entry name" value="LACI-RELATED TRANSCRIPTIONAL REPRESSOR"/>
    <property type="match status" value="1"/>
</dbReference>
<dbReference type="PANTHER" id="PTHR30146:SF148">
    <property type="entry name" value="HTH-TYPE TRANSCRIPTIONAL REPRESSOR PURR-RELATED"/>
    <property type="match status" value="1"/>
</dbReference>
<dbReference type="SUPFAM" id="SSF53822">
    <property type="entry name" value="Periplasmic binding protein-like I"/>
    <property type="match status" value="1"/>
</dbReference>
<dbReference type="Proteomes" id="UP001501475">
    <property type="component" value="Unassembled WGS sequence"/>
</dbReference>
<keyword evidence="2" id="KW-0805">Transcription regulation</keyword>
<name>A0ABP4WYM2_9MICO</name>
<protein>
    <submittedName>
        <fullName evidence="6">LacI family DNA-binding transcriptional regulator</fullName>
    </submittedName>
</protein>
<dbReference type="InterPro" id="IPR028082">
    <property type="entry name" value="Peripla_BP_I"/>
</dbReference>
<evidence type="ECO:0000256" key="2">
    <source>
        <dbReference type="ARBA" id="ARBA00023015"/>
    </source>
</evidence>
<evidence type="ECO:0000259" key="5">
    <source>
        <dbReference type="PROSITE" id="PS50932"/>
    </source>
</evidence>
<evidence type="ECO:0000313" key="7">
    <source>
        <dbReference type="Proteomes" id="UP001501475"/>
    </source>
</evidence>
<evidence type="ECO:0000256" key="1">
    <source>
        <dbReference type="ARBA" id="ARBA00022491"/>
    </source>
</evidence>
<gene>
    <name evidence="6" type="ORF">GCM10009810_23510</name>
</gene>
<feature type="domain" description="HTH lacI-type" evidence="5">
    <location>
        <begin position="9"/>
        <end position="63"/>
    </location>
</feature>
<dbReference type="PROSITE" id="PS00356">
    <property type="entry name" value="HTH_LACI_1"/>
    <property type="match status" value="1"/>
</dbReference>
<dbReference type="SMART" id="SM00354">
    <property type="entry name" value="HTH_LACI"/>
    <property type="match status" value="1"/>
</dbReference>
<dbReference type="Pfam" id="PF00356">
    <property type="entry name" value="LacI"/>
    <property type="match status" value="1"/>
</dbReference>